<evidence type="ECO:0000313" key="5">
    <source>
        <dbReference type="Proteomes" id="UP000629468"/>
    </source>
</evidence>
<feature type="chain" id="PRO_5034801964" evidence="3">
    <location>
        <begin position="26"/>
        <end position="403"/>
    </location>
</feature>
<dbReference type="EMBL" id="JABXXO010000007">
    <property type="protein sequence ID" value="KAF7773573.1"/>
    <property type="molecule type" value="Genomic_DNA"/>
</dbReference>
<comment type="caution">
    <text evidence="4">The sequence shown here is derived from an EMBL/GenBank/DDBJ whole genome shotgun (WGS) entry which is preliminary data.</text>
</comment>
<accession>A0A8H7F2A7</accession>
<keyword evidence="2" id="KW-1133">Transmembrane helix</keyword>
<reference evidence="4 5" key="1">
    <citation type="journal article" name="Sci. Rep.">
        <title>Telomere-to-telomere assembled and centromere annotated genomes of the two main subspecies of the button mushroom Agaricus bisporus reveal especially polymorphic chromosome ends.</title>
        <authorList>
            <person name="Sonnenberg A.S.M."/>
            <person name="Sedaghat-Telgerd N."/>
            <person name="Lavrijssen B."/>
            <person name="Ohm R.A."/>
            <person name="Hendrickx P.M."/>
            <person name="Scholtmeijer K."/>
            <person name="Baars J.J.P."/>
            <person name="van Peer A."/>
        </authorList>
    </citation>
    <scope>NUCLEOTIDE SEQUENCE [LARGE SCALE GENOMIC DNA]</scope>
    <source>
        <strain evidence="4 5">H119_p4</strain>
    </source>
</reference>
<feature type="compositionally biased region" description="Polar residues" evidence="1">
    <location>
        <begin position="381"/>
        <end position="403"/>
    </location>
</feature>
<keyword evidence="3" id="KW-0732">Signal</keyword>
<feature type="transmembrane region" description="Helical" evidence="2">
    <location>
        <begin position="209"/>
        <end position="231"/>
    </location>
</feature>
<name>A0A8H7F2A7_AGABI</name>
<sequence>MPFKLRNTAIWHLFLIEKLLPSLTGDQRFPPAVWVIAMSIRTDSPTVVLRATLTHHASASIPGPVSSHPTSCGAAPSPSMSTAVIPLPPGLTLDQFQDLQSHLIRIAITASVAFGVIIWDYFVQLPSEIALYKSHDKNVWKTPVTWWFIILRYSGIIASLPSLFFTAAETRSCQVAISASAVGAVLTVASSGAIFWYRIRALWSSSLIVSVIAGFFYLLMLGCWISVATQYRGDTGPDVPFLSNCQLHPVAPWAPISFASSVAYDTCVLLLTLARFRGNNGPSKSKIGRQVYNDNLLYFVLITATNIVVLCIQAQRDPKFDLIKPAAVPFATIMTVAMGTRVFLNLRLYHQRQQNHSANASLPLHSSSLASDPARRPMMFNSGSGKSSDEPCNQSSKVSTIAL</sequence>
<dbReference type="Proteomes" id="UP000629468">
    <property type="component" value="Unassembled WGS sequence"/>
</dbReference>
<keyword evidence="2" id="KW-0812">Transmembrane</keyword>
<feature type="transmembrane region" description="Helical" evidence="2">
    <location>
        <begin position="295"/>
        <end position="315"/>
    </location>
</feature>
<feature type="transmembrane region" description="Helical" evidence="2">
    <location>
        <begin position="251"/>
        <end position="274"/>
    </location>
</feature>
<feature type="region of interest" description="Disordered" evidence="1">
    <location>
        <begin position="360"/>
        <end position="403"/>
    </location>
</feature>
<dbReference type="AlphaFoldDB" id="A0A8H7F2A7"/>
<keyword evidence="2" id="KW-0472">Membrane</keyword>
<proteinExistence type="predicted"/>
<feature type="compositionally biased region" description="Low complexity" evidence="1">
    <location>
        <begin position="360"/>
        <end position="371"/>
    </location>
</feature>
<feature type="signal peptide" evidence="3">
    <location>
        <begin position="1"/>
        <end position="25"/>
    </location>
</feature>
<feature type="transmembrane region" description="Helical" evidence="2">
    <location>
        <begin position="103"/>
        <end position="123"/>
    </location>
</feature>
<organism evidence="4 5">
    <name type="scientific">Agaricus bisporus var. burnettii</name>
    <dbReference type="NCBI Taxonomy" id="192524"/>
    <lineage>
        <taxon>Eukaryota</taxon>
        <taxon>Fungi</taxon>
        <taxon>Dikarya</taxon>
        <taxon>Basidiomycota</taxon>
        <taxon>Agaricomycotina</taxon>
        <taxon>Agaricomycetes</taxon>
        <taxon>Agaricomycetidae</taxon>
        <taxon>Agaricales</taxon>
        <taxon>Agaricineae</taxon>
        <taxon>Agaricaceae</taxon>
        <taxon>Agaricus</taxon>
    </lineage>
</organism>
<evidence type="ECO:0000313" key="4">
    <source>
        <dbReference type="EMBL" id="KAF7773573.1"/>
    </source>
</evidence>
<feature type="transmembrane region" description="Helical" evidence="2">
    <location>
        <begin position="176"/>
        <end position="197"/>
    </location>
</feature>
<evidence type="ECO:0000256" key="3">
    <source>
        <dbReference type="SAM" id="SignalP"/>
    </source>
</evidence>
<evidence type="ECO:0000256" key="1">
    <source>
        <dbReference type="SAM" id="MobiDB-lite"/>
    </source>
</evidence>
<protein>
    <submittedName>
        <fullName evidence="4">Uncharacterized protein</fullName>
    </submittedName>
</protein>
<gene>
    <name evidence="4" type="ORF">Agabi119p4_5740</name>
</gene>
<feature type="transmembrane region" description="Helical" evidence="2">
    <location>
        <begin position="327"/>
        <end position="344"/>
    </location>
</feature>
<evidence type="ECO:0000256" key="2">
    <source>
        <dbReference type="SAM" id="Phobius"/>
    </source>
</evidence>
<feature type="transmembrane region" description="Helical" evidence="2">
    <location>
        <begin position="144"/>
        <end position="164"/>
    </location>
</feature>